<reference evidence="2" key="1">
    <citation type="submission" date="2018-11" db="EMBL/GenBank/DDBJ databases">
        <authorList>
            <consortium name="Pathogen Informatics"/>
        </authorList>
    </citation>
    <scope>NUCLEOTIDE SEQUENCE</scope>
</reference>
<name>A0A3S5C5I7_9PLAT</name>
<feature type="signal peptide" evidence="1">
    <location>
        <begin position="1"/>
        <end position="22"/>
    </location>
</feature>
<evidence type="ECO:0000313" key="2">
    <source>
        <dbReference type="EMBL" id="VEL36786.1"/>
    </source>
</evidence>
<sequence>MASLAGRHIHLVCCTVLRFAISLPPFISHQTPPSLNSATTAADIEIDADATTSGPCEKLPLACPEASPFDPCTVSSFSSDSTLFPPSVSDSYSVVSGVSKSCCTATEPTTPWFVVKFLPQTSRPFLPSFLASESGKLVRCDRRLNTETPCYRMRTRILADILPTVIRHLDQLGYVQATNILMFSSDGRKPLALTQPISSLDGQRILLFQPQLPSHRNGLHPFSILPPTLSPSESAFAARFLASRSCLLSSFPDELIRSASPSHMYSCLPLEGEAKTSIQTVPNLIADAICPSPPNEVAYLGSTHLLRTFQVR</sequence>
<accession>A0A3S5C5I7</accession>
<protein>
    <submittedName>
        <fullName evidence="2">Uncharacterized protein</fullName>
    </submittedName>
</protein>
<dbReference type="AlphaFoldDB" id="A0A3S5C5I7"/>
<gene>
    <name evidence="2" type="ORF">PXEA_LOCUS30226</name>
</gene>
<comment type="caution">
    <text evidence="2">The sequence shown here is derived from an EMBL/GenBank/DDBJ whole genome shotgun (WGS) entry which is preliminary data.</text>
</comment>
<evidence type="ECO:0000256" key="1">
    <source>
        <dbReference type="SAM" id="SignalP"/>
    </source>
</evidence>
<keyword evidence="3" id="KW-1185">Reference proteome</keyword>
<proteinExistence type="predicted"/>
<dbReference type="EMBL" id="CAAALY010253184">
    <property type="protein sequence ID" value="VEL36786.1"/>
    <property type="molecule type" value="Genomic_DNA"/>
</dbReference>
<evidence type="ECO:0000313" key="3">
    <source>
        <dbReference type="Proteomes" id="UP000784294"/>
    </source>
</evidence>
<organism evidence="2 3">
    <name type="scientific">Protopolystoma xenopodis</name>
    <dbReference type="NCBI Taxonomy" id="117903"/>
    <lineage>
        <taxon>Eukaryota</taxon>
        <taxon>Metazoa</taxon>
        <taxon>Spiralia</taxon>
        <taxon>Lophotrochozoa</taxon>
        <taxon>Platyhelminthes</taxon>
        <taxon>Monogenea</taxon>
        <taxon>Polyopisthocotylea</taxon>
        <taxon>Polystomatidea</taxon>
        <taxon>Polystomatidae</taxon>
        <taxon>Protopolystoma</taxon>
    </lineage>
</organism>
<keyword evidence="1" id="KW-0732">Signal</keyword>
<dbReference type="Proteomes" id="UP000784294">
    <property type="component" value="Unassembled WGS sequence"/>
</dbReference>
<feature type="chain" id="PRO_5018571708" evidence="1">
    <location>
        <begin position="23"/>
        <end position="312"/>
    </location>
</feature>